<dbReference type="InterPro" id="IPR000086">
    <property type="entry name" value="NUDIX_hydrolase_dom"/>
</dbReference>
<organism evidence="2 3">
    <name type="scientific">Allacma fusca</name>
    <dbReference type="NCBI Taxonomy" id="39272"/>
    <lineage>
        <taxon>Eukaryota</taxon>
        <taxon>Metazoa</taxon>
        <taxon>Ecdysozoa</taxon>
        <taxon>Arthropoda</taxon>
        <taxon>Hexapoda</taxon>
        <taxon>Collembola</taxon>
        <taxon>Symphypleona</taxon>
        <taxon>Sminthuridae</taxon>
        <taxon>Allacma</taxon>
    </lineage>
</organism>
<dbReference type="OrthoDB" id="10261522at2759"/>
<dbReference type="AlphaFoldDB" id="A0A8J2JKJ2"/>
<dbReference type="PANTHER" id="PTHR13622">
    <property type="entry name" value="THIAMIN PYROPHOSPHOKINASE"/>
    <property type="match status" value="1"/>
</dbReference>
<evidence type="ECO:0000313" key="3">
    <source>
        <dbReference type="Proteomes" id="UP000708208"/>
    </source>
</evidence>
<accession>A0A8J2JKJ2</accession>
<dbReference type="PANTHER" id="PTHR13622:SF8">
    <property type="entry name" value="THIAMIN PYROPHOSPHOKINASE 1"/>
    <property type="match status" value="1"/>
</dbReference>
<gene>
    <name evidence="2" type="ORF">AFUS01_LOCUS145</name>
</gene>
<dbReference type="CDD" id="cd03676">
    <property type="entry name" value="NUDIX_Tnr3_like"/>
    <property type="match status" value="1"/>
</dbReference>
<reference evidence="2" key="1">
    <citation type="submission" date="2021-06" db="EMBL/GenBank/DDBJ databases">
        <authorList>
            <person name="Hodson N. C."/>
            <person name="Mongue J. A."/>
            <person name="Jaron S. K."/>
        </authorList>
    </citation>
    <scope>NUCLEOTIDE SEQUENCE</scope>
</reference>
<dbReference type="InterPro" id="IPR031804">
    <property type="entry name" value="DUF4743"/>
</dbReference>
<dbReference type="Proteomes" id="UP000708208">
    <property type="component" value="Unassembled WGS sequence"/>
</dbReference>
<sequence length="322" mass="36686">MLLNTNPEENKESKLSPVLQLAQRFNVFFLTKLQSSYALPFIVEGYIVGLIRPDVLNTIKKSPLFKVYSDSIELTPKYGHDYETRSREIEAVINEWRKNKAFVTLNGWRDELYEVRSGFDDPPLLKMERSATCLFGIRQYGVDINGYVHHPTKGLCVWLQKRSITKQTWPGKMDNMVGGGLAVGYSVIETALKESNEEASIPEDLLANLQPVGTVSYFFESERGLFPNTHFVYDLELPLDFVPINQDGEVESFTLVTLQEALDWALAPEFKTTSCPVILDFLVRHGFITPQNEPDFPQLMELLHVPLHSIFKQITIPSSSHQ</sequence>
<evidence type="ECO:0000259" key="1">
    <source>
        <dbReference type="PROSITE" id="PS51462"/>
    </source>
</evidence>
<feature type="domain" description="Nudix hydrolase" evidence="1">
    <location>
        <begin position="139"/>
        <end position="280"/>
    </location>
</feature>
<evidence type="ECO:0000313" key="2">
    <source>
        <dbReference type="EMBL" id="CAG7632322.1"/>
    </source>
</evidence>
<dbReference type="PROSITE" id="PS51462">
    <property type="entry name" value="NUDIX"/>
    <property type="match status" value="1"/>
</dbReference>
<comment type="caution">
    <text evidence="2">The sequence shown here is derived from an EMBL/GenBank/DDBJ whole genome shotgun (WGS) entry which is preliminary data.</text>
</comment>
<name>A0A8J2JKJ2_9HEXA</name>
<dbReference type="GO" id="GO:0044715">
    <property type="term" value="F:8-oxo-dGDP phosphatase activity"/>
    <property type="evidence" value="ECO:0007669"/>
    <property type="project" value="TreeGrafter"/>
</dbReference>
<proteinExistence type="predicted"/>
<keyword evidence="3" id="KW-1185">Reference proteome</keyword>
<protein>
    <recommendedName>
        <fullName evidence="1">Nudix hydrolase domain-containing protein</fullName>
    </recommendedName>
</protein>
<dbReference type="EMBL" id="CAJVCH010000440">
    <property type="protein sequence ID" value="CAG7632322.1"/>
    <property type="molecule type" value="Genomic_DNA"/>
</dbReference>
<dbReference type="FunFam" id="3.90.79.10:FF:000019">
    <property type="entry name" value="Thiamin pyrophosphokinase, putative"/>
    <property type="match status" value="1"/>
</dbReference>
<dbReference type="Pfam" id="PF15916">
    <property type="entry name" value="DUF4743"/>
    <property type="match status" value="1"/>
</dbReference>
<dbReference type="Pfam" id="PF00293">
    <property type="entry name" value="NUDIX"/>
    <property type="match status" value="1"/>
</dbReference>